<feature type="transmembrane region" description="Helical" evidence="6">
    <location>
        <begin position="117"/>
        <end position="136"/>
    </location>
</feature>
<dbReference type="PANTHER" id="PTHR10165">
    <property type="entry name" value="LIPID PHOSPHATE PHOSPHATASE"/>
    <property type="match status" value="1"/>
</dbReference>
<gene>
    <name evidence="8" type="ORF">SPRG_16815</name>
</gene>
<evidence type="ECO:0000256" key="5">
    <source>
        <dbReference type="ARBA" id="ARBA00023136"/>
    </source>
</evidence>
<feature type="non-terminal residue" evidence="8">
    <location>
        <position position="301"/>
    </location>
</feature>
<keyword evidence="4 6" id="KW-1133">Transmembrane helix</keyword>
<name>A0A067BU25_SAPPC</name>
<comment type="subcellular location">
    <subcellularLocation>
        <location evidence="1">Membrane</location>
        <topology evidence="1">Multi-pass membrane protein</topology>
    </subcellularLocation>
</comment>
<evidence type="ECO:0000256" key="4">
    <source>
        <dbReference type="ARBA" id="ARBA00022989"/>
    </source>
</evidence>
<dbReference type="GO" id="GO:0016020">
    <property type="term" value="C:membrane"/>
    <property type="evidence" value="ECO:0007669"/>
    <property type="project" value="UniProtKB-SubCell"/>
</dbReference>
<keyword evidence="3 6" id="KW-0812">Transmembrane</keyword>
<evidence type="ECO:0000256" key="2">
    <source>
        <dbReference type="ARBA" id="ARBA00008816"/>
    </source>
</evidence>
<evidence type="ECO:0000256" key="3">
    <source>
        <dbReference type="ARBA" id="ARBA00022692"/>
    </source>
</evidence>
<dbReference type="GeneID" id="24138406"/>
<sequence>MAWQETLARLRLAEFATSTLMLVVSLIISLAGLYQRDLLVVAIPLDDGKTVFVRDPSVNLPSSISKVRRRRRPTMQWLIRTMVAVPMYLAVILSYGIPVLVHVLLQCKQRIAHDTRDFFLSLFVSSAICQLATNIMKNLAGRFRPSFYSMCKWNTSVVWDGVTNLCTDKHGETEGRKSFPSGHASTAFSTLFFLSLYLLGRFHVVALHKYSATSTAGRHFLANVKFFIAFLPTVLAIWIAVTRSMDNWHHYSDIAAGAFIGIVSAVLGYAYNYASLFKYKSSGLPLETYHEQKIAKSDSHE</sequence>
<dbReference type="STRING" id="695850.A0A067BU25"/>
<feature type="transmembrane region" description="Helical" evidence="6">
    <location>
        <begin position="12"/>
        <end position="34"/>
    </location>
</feature>
<evidence type="ECO:0000256" key="6">
    <source>
        <dbReference type="SAM" id="Phobius"/>
    </source>
</evidence>
<dbReference type="EMBL" id="KK583569">
    <property type="protein sequence ID" value="KDO17781.1"/>
    <property type="molecule type" value="Genomic_DNA"/>
</dbReference>
<evidence type="ECO:0000313" key="8">
    <source>
        <dbReference type="EMBL" id="KDO17781.1"/>
    </source>
</evidence>
<dbReference type="AlphaFoldDB" id="A0A067BU25"/>
<dbReference type="RefSeq" id="XP_012211507.1">
    <property type="nucleotide sequence ID" value="XM_012356117.1"/>
</dbReference>
<comment type="similarity">
    <text evidence="2">Belongs to the PA-phosphatase related phosphoesterase family.</text>
</comment>
<dbReference type="PANTHER" id="PTHR10165:SF35">
    <property type="entry name" value="RE23632P"/>
    <property type="match status" value="1"/>
</dbReference>
<dbReference type="Pfam" id="PF01569">
    <property type="entry name" value="PAP2"/>
    <property type="match status" value="1"/>
</dbReference>
<dbReference type="GO" id="GO:0006644">
    <property type="term" value="P:phospholipid metabolic process"/>
    <property type="evidence" value="ECO:0007669"/>
    <property type="project" value="InterPro"/>
</dbReference>
<feature type="transmembrane region" description="Helical" evidence="6">
    <location>
        <begin position="254"/>
        <end position="274"/>
    </location>
</feature>
<evidence type="ECO:0000256" key="1">
    <source>
        <dbReference type="ARBA" id="ARBA00004141"/>
    </source>
</evidence>
<keyword evidence="5 6" id="KW-0472">Membrane</keyword>
<feature type="domain" description="Phosphatidic acid phosphatase type 2/haloperoxidase" evidence="7">
    <location>
        <begin position="120"/>
        <end position="269"/>
    </location>
</feature>
<evidence type="ECO:0000259" key="7">
    <source>
        <dbReference type="SMART" id="SM00014"/>
    </source>
</evidence>
<dbReference type="KEGG" id="spar:SPRG_16815"/>
<dbReference type="GO" id="GO:0008195">
    <property type="term" value="F:phosphatidate phosphatase activity"/>
    <property type="evidence" value="ECO:0007669"/>
    <property type="project" value="TreeGrafter"/>
</dbReference>
<feature type="transmembrane region" description="Helical" evidence="6">
    <location>
        <begin position="77"/>
        <end position="105"/>
    </location>
</feature>
<feature type="transmembrane region" description="Helical" evidence="6">
    <location>
        <begin position="220"/>
        <end position="242"/>
    </location>
</feature>
<dbReference type="GO" id="GO:0046839">
    <property type="term" value="P:phospholipid dephosphorylation"/>
    <property type="evidence" value="ECO:0007669"/>
    <property type="project" value="TreeGrafter"/>
</dbReference>
<dbReference type="OMA" id="YAGMPCE"/>
<dbReference type="InterPro" id="IPR036938">
    <property type="entry name" value="PAP2/HPO_sf"/>
</dbReference>
<dbReference type="OrthoDB" id="10030083at2759"/>
<dbReference type="Proteomes" id="UP000030745">
    <property type="component" value="Unassembled WGS sequence"/>
</dbReference>
<dbReference type="InterPro" id="IPR000326">
    <property type="entry name" value="PAP2/HPO"/>
</dbReference>
<accession>A0A067BU25</accession>
<reference evidence="8 9" key="1">
    <citation type="journal article" date="2013" name="PLoS Genet.">
        <title>Distinctive expansion of potential virulence genes in the genome of the oomycete fish pathogen Saprolegnia parasitica.</title>
        <authorList>
            <person name="Jiang R.H."/>
            <person name="de Bruijn I."/>
            <person name="Haas B.J."/>
            <person name="Belmonte R."/>
            <person name="Lobach L."/>
            <person name="Christie J."/>
            <person name="van den Ackerveken G."/>
            <person name="Bottin A."/>
            <person name="Bulone V."/>
            <person name="Diaz-Moreno S.M."/>
            <person name="Dumas B."/>
            <person name="Fan L."/>
            <person name="Gaulin E."/>
            <person name="Govers F."/>
            <person name="Grenville-Briggs L.J."/>
            <person name="Horner N.R."/>
            <person name="Levin J.Z."/>
            <person name="Mammella M."/>
            <person name="Meijer H.J."/>
            <person name="Morris P."/>
            <person name="Nusbaum C."/>
            <person name="Oome S."/>
            <person name="Phillips A.J."/>
            <person name="van Rooyen D."/>
            <person name="Rzeszutek E."/>
            <person name="Saraiva M."/>
            <person name="Secombes C.J."/>
            <person name="Seidl M.F."/>
            <person name="Snel B."/>
            <person name="Stassen J.H."/>
            <person name="Sykes S."/>
            <person name="Tripathy S."/>
            <person name="van den Berg H."/>
            <person name="Vega-Arreguin J.C."/>
            <person name="Wawra S."/>
            <person name="Young S.K."/>
            <person name="Zeng Q."/>
            <person name="Dieguez-Uribeondo J."/>
            <person name="Russ C."/>
            <person name="Tyler B.M."/>
            <person name="van West P."/>
        </authorList>
    </citation>
    <scope>NUCLEOTIDE SEQUENCE [LARGE SCALE GENOMIC DNA]</scope>
    <source>
        <strain evidence="8 9">CBS 223.65</strain>
    </source>
</reference>
<protein>
    <recommendedName>
        <fullName evidence="7">Phosphatidic acid phosphatase type 2/haloperoxidase domain-containing protein</fullName>
    </recommendedName>
</protein>
<dbReference type="Gene3D" id="1.20.144.10">
    <property type="entry name" value="Phosphatidic acid phosphatase type 2/haloperoxidase"/>
    <property type="match status" value="1"/>
</dbReference>
<keyword evidence="9" id="KW-1185">Reference proteome</keyword>
<dbReference type="SMART" id="SM00014">
    <property type="entry name" value="acidPPc"/>
    <property type="match status" value="1"/>
</dbReference>
<proteinExistence type="inferred from homology"/>
<dbReference type="CDD" id="cd03390">
    <property type="entry name" value="PAP2_containing_1_like"/>
    <property type="match status" value="1"/>
</dbReference>
<dbReference type="InterPro" id="IPR043216">
    <property type="entry name" value="PAP-like"/>
</dbReference>
<dbReference type="VEuPathDB" id="FungiDB:SPRG_16815"/>
<evidence type="ECO:0000313" key="9">
    <source>
        <dbReference type="Proteomes" id="UP000030745"/>
    </source>
</evidence>
<feature type="transmembrane region" description="Helical" evidence="6">
    <location>
        <begin position="187"/>
        <end position="208"/>
    </location>
</feature>
<organism evidence="8 9">
    <name type="scientific">Saprolegnia parasitica (strain CBS 223.65)</name>
    <dbReference type="NCBI Taxonomy" id="695850"/>
    <lineage>
        <taxon>Eukaryota</taxon>
        <taxon>Sar</taxon>
        <taxon>Stramenopiles</taxon>
        <taxon>Oomycota</taxon>
        <taxon>Saprolegniomycetes</taxon>
        <taxon>Saprolegniales</taxon>
        <taxon>Saprolegniaceae</taxon>
        <taxon>Saprolegnia</taxon>
    </lineage>
</organism>
<dbReference type="SUPFAM" id="SSF48317">
    <property type="entry name" value="Acid phosphatase/Vanadium-dependent haloperoxidase"/>
    <property type="match status" value="1"/>
</dbReference>